<reference evidence="3" key="1">
    <citation type="journal article" date="2020" name="mSystems">
        <title>Genome- and Community-Level Interaction Insights into Carbon Utilization and Element Cycling Functions of Hydrothermarchaeota in Hydrothermal Sediment.</title>
        <authorList>
            <person name="Zhou Z."/>
            <person name="Liu Y."/>
            <person name="Xu W."/>
            <person name="Pan J."/>
            <person name="Luo Z.H."/>
            <person name="Li M."/>
        </authorList>
    </citation>
    <scope>NUCLEOTIDE SEQUENCE [LARGE SCALE GENOMIC DNA]</scope>
    <source>
        <strain evidence="3">SpSt-86</strain>
    </source>
</reference>
<name>A0A832I634_9THEM</name>
<accession>A0A832I634</accession>
<protein>
    <submittedName>
        <fullName evidence="3">Uncharacterized protein</fullName>
    </submittedName>
</protein>
<proteinExistence type="predicted"/>
<feature type="coiled-coil region" evidence="1">
    <location>
        <begin position="161"/>
        <end position="195"/>
    </location>
</feature>
<keyword evidence="1" id="KW-0175">Coiled coil</keyword>
<dbReference type="AlphaFoldDB" id="A0A832I634"/>
<feature type="region of interest" description="Disordered" evidence="2">
    <location>
        <begin position="484"/>
        <end position="507"/>
    </location>
</feature>
<feature type="coiled-coil region" evidence="1">
    <location>
        <begin position="49"/>
        <end position="101"/>
    </location>
</feature>
<dbReference type="EMBL" id="DTKQ01000038">
    <property type="protein sequence ID" value="HGZ79363.1"/>
    <property type="molecule type" value="Genomic_DNA"/>
</dbReference>
<dbReference type="Gene3D" id="3.40.50.720">
    <property type="entry name" value="NAD(P)-binding Rossmann-like Domain"/>
    <property type="match status" value="1"/>
</dbReference>
<evidence type="ECO:0000256" key="1">
    <source>
        <dbReference type="SAM" id="Coils"/>
    </source>
</evidence>
<comment type="caution">
    <text evidence="3">The sequence shown here is derived from an EMBL/GenBank/DDBJ whole genome shotgun (WGS) entry which is preliminary data.</text>
</comment>
<organism evidence="3">
    <name type="scientific">Pseudothermotoga hypogea</name>
    <dbReference type="NCBI Taxonomy" id="57487"/>
    <lineage>
        <taxon>Bacteria</taxon>
        <taxon>Thermotogati</taxon>
        <taxon>Thermotogota</taxon>
        <taxon>Thermotogae</taxon>
        <taxon>Thermotogales</taxon>
        <taxon>Thermotogaceae</taxon>
        <taxon>Pseudothermotoga</taxon>
    </lineage>
</organism>
<sequence length="507" mass="59565">MSVVGIDFLIFELVCHILFVAVCGAAAAKVGKKLSEVLEVDTNQKDPLYSNYRHERKVLSEQMEKAIAEVEDKLEKHKASFKNIKELLKILRSQRDKILNEFTPETLISQESRKKLESAVRDFFESVSNVHRFARILDIDSESGLSLETVESLLKILPQESIELRRELSDLKSILLRAENALKEEKLDKRALEELLESVPLAFKELRYRISKRLLIIDSMQNTNLPTIDQTNSLSFHQAQCQRIALEESRNSAAMHYSKLEKVNREEAAKVQDLLQEALESQDVNRVQVIKEEIKLRYIKNKEKFLKSEELKERIKWAYASMPVEELRDEFEKLTSQDFVSEKQYDDFIKKMVQTYENVSKLYERYRQKLVQAVACELQKQGYSTMNEDAMERLLKGEVIELNTPFGEDYALRVKFDKNELLIRFVRYVDNENALTEYEKEKDIAIGKSWCATFENVKELLRQNGLLLENKYRVEPETKFYYERKTQTREDSQRKGIIKQQERKREA</sequence>
<evidence type="ECO:0000313" key="3">
    <source>
        <dbReference type="EMBL" id="HGZ79363.1"/>
    </source>
</evidence>
<evidence type="ECO:0000256" key="2">
    <source>
        <dbReference type="SAM" id="MobiDB-lite"/>
    </source>
</evidence>
<gene>
    <name evidence="3" type="ORF">ENW55_05215</name>
</gene>